<dbReference type="AlphaFoldDB" id="A0AAE0XRQ5"/>
<feature type="region of interest" description="Disordered" evidence="1">
    <location>
        <begin position="21"/>
        <end position="79"/>
    </location>
</feature>
<name>A0AAE0XRQ5_9GAST</name>
<evidence type="ECO:0000256" key="1">
    <source>
        <dbReference type="SAM" id="MobiDB-lite"/>
    </source>
</evidence>
<sequence>RYLQNPSTSYNVYGTEPYRRNLRTSNYLSELENQRRDPQPRARDSPKRPCNQQPESQYLDKFELTKAMTQGDGNTETTLECESPRERWFHHVHKKQLWPQFCPYGKC</sequence>
<gene>
    <name evidence="2" type="ORF">RRG08_059539</name>
</gene>
<feature type="compositionally biased region" description="Basic and acidic residues" evidence="1">
    <location>
        <begin position="32"/>
        <end position="47"/>
    </location>
</feature>
<proteinExistence type="predicted"/>
<feature type="non-terminal residue" evidence="2">
    <location>
        <position position="107"/>
    </location>
</feature>
<reference evidence="2" key="1">
    <citation type="journal article" date="2023" name="G3 (Bethesda)">
        <title>A reference genome for the long-term kleptoplast-retaining sea slug Elysia crispata morphotype clarki.</title>
        <authorList>
            <person name="Eastman K.E."/>
            <person name="Pendleton A.L."/>
            <person name="Shaikh M.A."/>
            <person name="Suttiyut T."/>
            <person name="Ogas R."/>
            <person name="Tomko P."/>
            <person name="Gavelis G."/>
            <person name="Widhalm J.R."/>
            <person name="Wisecaver J.H."/>
        </authorList>
    </citation>
    <scope>NUCLEOTIDE SEQUENCE</scope>
    <source>
        <strain evidence="2">ECLA1</strain>
    </source>
</reference>
<dbReference type="EMBL" id="JAWDGP010007840">
    <property type="protein sequence ID" value="KAK3703276.1"/>
    <property type="molecule type" value="Genomic_DNA"/>
</dbReference>
<evidence type="ECO:0000313" key="3">
    <source>
        <dbReference type="Proteomes" id="UP001283361"/>
    </source>
</evidence>
<keyword evidence="3" id="KW-1185">Reference proteome</keyword>
<comment type="caution">
    <text evidence="2">The sequence shown here is derived from an EMBL/GenBank/DDBJ whole genome shotgun (WGS) entry which is preliminary data.</text>
</comment>
<protein>
    <submittedName>
        <fullName evidence="2">Uncharacterized protein</fullName>
    </submittedName>
</protein>
<dbReference type="Proteomes" id="UP001283361">
    <property type="component" value="Unassembled WGS sequence"/>
</dbReference>
<evidence type="ECO:0000313" key="2">
    <source>
        <dbReference type="EMBL" id="KAK3703276.1"/>
    </source>
</evidence>
<feature type="compositionally biased region" description="Polar residues" evidence="1">
    <location>
        <begin position="67"/>
        <end position="79"/>
    </location>
</feature>
<accession>A0AAE0XRQ5</accession>
<organism evidence="2 3">
    <name type="scientific">Elysia crispata</name>
    <name type="common">lettuce slug</name>
    <dbReference type="NCBI Taxonomy" id="231223"/>
    <lineage>
        <taxon>Eukaryota</taxon>
        <taxon>Metazoa</taxon>
        <taxon>Spiralia</taxon>
        <taxon>Lophotrochozoa</taxon>
        <taxon>Mollusca</taxon>
        <taxon>Gastropoda</taxon>
        <taxon>Heterobranchia</taxon>
        <taxon>Euthyneura</taxon>
        <taxon>Panpulmonata</taxon>
        <taxon>Sacoglossa</taxon>
        <taxon>Placobranchoidea</taxon>
        <taxon>Plakobranchidae</taxon>
        <taxon>Elysia</taxon>
    </lineage>
</organism>